<dbReference type="RefSeq" id="WP_117298594.1">
    <property type="nucleotide sequence ID" value="NZ_QVQT02000002.1"/>
</dbReference>
<dbReference type="OrthoDB" id="9811076at2"/>
<dbReference type="GO" id="GO:0046914">
    <property type="term" value="F:transition metal ion binding"/>
    <property type="evidence" value="ECO:0007669"/>
    <property type="project" value="InterPro"/>
</dbReference>
<dbReference type="Proteomes" id="UP000264702">
    <property type="component" value="Unassembled WGS sequence"/>
</dbReference>
<dbReference type="PANTHER" id="PTHR42954:SF2">
    <property type="entry name" value="FE(2+) TRANSPORT PROTEIN A"/>
    <property type="match status" value="1"/>
</dbReference>
<dbReference type="PANTHER" id="PTHR42954">
    <property type="entry name" value="FE(2+) TRANSPORT PROTEIN A"/>
    <property type="match status" value="1"/>
</dbReference>
<dbReference type="SUPFAM" id="SSF50037">
    <property type="entry name" value="C-terminal domain of transcriptional repressors"/>
    <property type="match status" value="1"/>
</dbReference>
<dbReference type="InterPro" id="IPR007167">
    <property type="entry name" value="Fe-transptr_FeoA-like"/>
</dbReference>
<dbReference type="InterPro" id="IPR038157">
    <property type="entry name" value="FeoA_core_dom"/>
</dbReference>
<dbReference type="EMBL" id="QVQT01000002">
    <property type="protein sequence ID" value="RFU17846.1"/>
    <property type="molecule type" value="Genomic_DNA"/>
</dbReference>
<feature type="domain" description="Ferrous iron transporter FeoA-like" evidence="2">
    <location>
        <begin position="2"/>
        <end position="74"/>
    </location>
</feature>
<sequence>MTTLSELAIGRTGIVENIDLPNEIQHHLMHMGFVPEARVVVVRRAPAGDPTVFGIDGFEIALRRDTARYIRVRELNEK</sequence>
<accession>A0A372ISG6</accession>
<organism evidence="3 4">
    <name type="scientific">Paracidobacterium acidisoli</name>
    <dbReference type="NCBI Taxonomy" id="2303751"/>
    <lineage>
        <taxon>Bacteria</taxon>
        <taxon>Pseudomonadati</taxon>
        <taxon>Acidobacteriota</taxon>
        <taxon>Terriglobia</taxon>
        <taxon>Terriglobales</taxon>
        <taxon>Acidobacteriaceae</taxon>
        <taxon>Paracidobacterium</taxon>
    </lineage>
</organism>
<dbReference type="AlphaFoldDB" id="A0A372ISG6"/>
<reference evidence="3 4" key="1">
    <citation type="submission" date="2018-08" db="EMBL/GenBank/DDBJ databases">
        <title>Acidipila sp. 4G-K13, an acidobacterium isolated from forest soil.</title>
        <authorList>
            <person name="Gao Z.-H."/>
            <person name="Qiu L.-H."/>
        </authorList>
    </citation>
    <scope>NUCLEOTIDE SEQUENCE [LARGE SCALE GENOMIC DNA]</scope>
    <source>
        <strain evidence="3 4">4G-K13</strain>
    </source>
</reference>
<proteinExistence type="predicted"/>
<comment type="caution">
    <text evidence="3">The sequence shown here is derived from an EMBL/GenBank/DDBJ whole genome shotgun (WGS) entry which is preliminary data.</text>
</comment>
<dbReference type="Pfam" id="PF04023">
    <property type="entry name" value="FeoA"/>
    <property type="match status" value="1"/>
</dbReference>
<dbReference type="InterPro" id="IPR052713">
    <property type="entry name" value="FeoA"/>
</dbReference>
<evidence type="ECO:0000259" key="2">
    <source>
        <dbReference type="SMART" id="SM00899"/>
    </source>
</evidence>
<dbReference type="InterPro" id="IPR008988">
    <property type="entry name" value="Transcriptional_repressor_C"/>
</dbReference>
<dbReference type="Gene3D" id="2.30.30.90">
    <property type="match status" value="1"/>
</dbReference>
<evidence type="ECO:0000256" key="1">
    <source>
        <dbReference type="ARBA" id="ARBA00023004"/>
    </source>
</evidence>
<protein>
    <submittedName>
        <fullName evidence="3">Ferrous iron transport protein A</fullName>
    </submittedName>
</protein>
<evidence type="ECO:0000313" key="3">
    <source>
        <dbReference type="EMBL" id="RFU17846.1"/>
    </source>
</evidence>
<name>A0A372ISG6_9BACT</name>
<evidence type="ECO:0000313" key="4">
    <source>
        <dbReference type="Proteomes" id="UP000264702"/>
    </source>
</evidence>
<dbReference type="SMART" id="SM00899">
    <property type="entry name" value="FeoA"/>
    <property type="match status" value="1"/>
</dbReference>
<keyword evidence="1" id="KW-0408">Iron</keyword>
<keyword evidence="4" id="KW-1185">Reference proteome</keyword>
<gene>
    <name evidence="3" type="ORF">D0Y96_06990</name>
</gene>